<feature type="domain" description="OmpA-like" evidence="7">
    <location>
        <begin position="547"/>
        <end position="659"/>
    </location>
</feature>
<comment type="subcellular location">
    <subcellularLocation>
        <location evidence="1">Cell outer membrane</location>
    </subcellularLocation>
</comment>
<dbReference type="PANTHER" id="PTHR30329:SF21">
    <property type="entry name" value="LIPOPROTEIN YIAD-RELATED"/>
    <property type="match status" value="1"/>
</dbReference>
<dbReference type="Pfam" id="PF00691">
    <property type="entry name" value="OmpA"/>
    <property type="match status" value="1"/>
</dbReference>
<evidence type="ECO:0000256" key="1">
    <source>
        <dbReference type="ARBA" id="ARBA00004442"/>
    </source>
</evidence>
<feature type="compositionally biased region" description="Basic and acidic residues" evidence="5">
    <location>
        <begin position="645"/>
        <end position="659"/>
    </location>
</feature>
<evidence type="ECO:0000256" key="3">
    <source>
        <dbReference type="ARBA" id="ARBA00023237"/>
    </source>
</evidence>
<dbReference type="Gene3D" id="1.25.40.10">
    <property type="entry name" value="Tetratricopeptide repeat domain"/>
    <property type="match status" value="1"/>
</dbReference>
<dbReference type="Proteomes" id="UP000708576">
    <property type="component" value="Unassembled WGS sequence"/>
</dbReference>
<organism evidence="8 9">
    <name type="scientific">Carboxylicivirga linearis</name>
    <dbReference type="NCBI Taxonomy" id="1628157"/>
    <lineage>
        <taxon>Bacteria</taxon>
        <taxon>Pseudomonadati</taxon>
        <taxon>Bacteroidota</taxon>
        <taxon>Bacteroidia</taxon>
        <taxon>Marinilabiliales</taxon>
        <taxon>Marinilabiliaceae</taxon>
        <taxon>Carboxylicivirga</taxon>
    </lineage>
</organism>
<dbReference type="SUPFAM" id="SSF82171">
    <property type="entry name" value="DPP6 N-terminal domain-like"/>
    <property type="match status" value="1"/>
</dbReference>
<dbReference type="PRINTS" id="PR01021">
    <property type="entry name" value="OMPADOMAIN"/>
</dbReference>
<evidence type="ECO:0000256" key="5">
    <source>
        <dbReference type="SAM" id="MobiDB-lite"/>
    </source>
</evidence>
<protein>
    <submittedName>
        <fullName evidence="8">OmpA family protein</fullName>
    </submittedName>
</protein>
<dbReference type="Gene3D" id="3.30.1330.60">
    <property type="entry name" value="OmpA-like domain"/>
    <property type="match status" value="1"/>
</dbReference>
<dbReference type="SUPFAM" id="SSF103088">
    <property type="entry name" value="OmpA-like"/>
    <property type="match status" value="1"/>
</dbReference>
<reference evidence="8 9" key="1">
    <citation type="journal article" date="2015" name="Int. J. Syst. Evol. Microbiol.">
        <title>Carboxylicivirga linearis sp. nov., isolated from a sea cucumber culture pond.</title>
        <authorList>
            <person name="Wang F.Q."/>
            <person name="Zhou Y.X."/>
            <person name="Lin X.Z."/>
            <person name="Chen G.J."/>
            <person name="Du Z.J."/>
        </authorList>
    </citation>
    <scope>NUCLEOTIDE SEQUENCE [LARGE SCALE GENOMIC DNA]</scope>
    <source>
        <strain evidence="8 9">FB218</strain>
    </source>
</reference>
<dbReference type="InterPro" id="IPR006665">
    <property type="entry name" value="OmpA-like"/>
</dbReference>
<keyword evidence="6" id="KW-0732">Signal</keyword>
<dbReference type="InterPro" id="IPR050330">
    <property type="entry name" value="Bact_OuterMem_StrucFunc"/>
</dbReference>
<evidence type="ECO:0000256" key="4">
    <source>
        <dbReference type="PROSITE-ProRule" id="PRU00473"/>
    </source>
</evidence>
<evidence type="ECO:0000256" key="6">
    <source>
        <dbReference type="SAM" id="SignalP"/>
    </source>
</evidence>
<feature type="region of interest" description="Disordered" evidence="5">
    <location>
        <begin position="637"/>
        <end position="659"/>
    </location>
</feature>
<keyword evidence="2 4" id="KW-0472">Membrane</keyword>
<gene>
    <name evidence="8" type="ORF">KEM10_15180</name>
</gene>
<evidence type="ECO:0000313" key="9">
    <source>
        <dbReference type="Proteomes" id="UP000708576"/>
    </source>
</evidence>
<sequence>MKKSILYLILSFVFISFTQAQSGKKGKWSSHTKSKKAVTLYTLAEDVYAKDDLEAAIGFLDKAIAKDDNFIEAYLLKADIYFRTSRHENEIECIKKALEVDSMYFVPSYYNMGVAHFNIGEYNAVKGWMNRYIEKVKSEKSKDKAQVYIKKAEFAAKAVSDPVEITPVSMGERVNSIYDEYWPSISADGQKLVYTVLVPRDTLAFKNRDLQKNSLNFREDFYTSEYVDSVWTIRDAVSSINTDGNEGAQTLSADGNWMFFAACSRKDSKGSCDLYFSKRTKDGWSTPVNLGSPVNTPYWESQPSFSADGQTLYFVSSKPGGIGKKDIWKASLMGFKKDGTPYFGDVQNLGDKVNTTADESSPFIHHDNNTLYFSSEGWPGMGKMDLFLTRQDEDGEWSDPVNLGYPLNTEGDETGLVINAKGDVGYFSSDGVMDGYQSKDLYQFVMPKRIRPIPSAYVKGRVFDKESKEQLKALLKVTDLSKGKVAVLSESTDYSGEFLFCLPLGKEYGLNVEKEGYLFYSSYFDVNNISTVDNPQKLDIYLSRIKSGEKIVLRNVFFETDSYVLKEESHTELDNVVRLLKLNDNVNAEIGGHTDNVGTLSYNNDLAQKRAKQVYNYLINNGIDPARLSYKGYGYSQPIDTNDTEEGRANNRRTEVKVL</sequence>
<dbReference type="SMART" id="SM00028">
    <property type="entry name" value="TPR"/>
    <property type="match status" value="2"/>
</dbReference>
<feature type="chain" id="PRO_5045837034" evidence="6">
    <location>
        <begin position="21"/>
        <end position="659"/>
    </location>
</feature>
<keyword evidence="9" id="KW-1185">Reference proteome</keyword>
<evidence type="ECO:0000259" key="7">
    <source>
        <dbReference type="PROSITE" id="PS51123"/>
    </source>
</evidence>
<dbReference type="InterPro" id="IPR011990">
    <property type="entry name" value="TPR-like_helical_dom_sf"/>
</dbReference>
<dbReference type="EMBL" id="JAGUCO010000013">
    <property type="protein sequence ID" value="MBS2099637.1"/>
    <property type="molecule type" value="Genomic_DNA"/>
</dbReference>
<comment type="caution">
    <text evidence="8">The sequence shown here is derived from an EMBL/GenBank/DDBJ whole genome shotgun (WGS) entry which is preliminary data.</text>
</comment>
<dbReference type="InterPro" id="IPR019734">
    <property type="entry name" value="TPR_rpt"/>
</dbReference>
<dbReference type="InterPro" id="IPR036737">
    <property type="entry name" value="OmpA-like_sf"/>
</dbReference>
<dbReference type="Pfam" id="PF07676">
    <property type="entry name" value="PD40"/>
    <property type="match status" value="4"/>
</dbReference>
<proteinExistence type="predicted"/>
<dbReference type="InterPro" id="IPR011042">
    <property type="entry name" value="6-blade_b-propeller_TolB-like"/>
</dbReference>
<dbReference type="PANTHER" id="PTHR30329">
    <property type="entry name" value="STATOR ELEMENT OF FLAGELLAR MOTOR COMPLEX"/>
    <property type="match status" value="1"/>
</dbReference>
<dbReference type="CDD" id="cd07185">
    <property type="entry name" value="OmpA_C-like"/>
    <property type="match status" value="1"/>
</dbReference>
<dbReference type="Gene3D" id="2.120.10.30">
    <property type="entry name" value="TolB, C-terminal domain"/>
    <property type="match status" value="1"/>
</dbReference>
<dbReference type="RefSeq" id="WP_212216879.1">
    <property type="nucleotide sequence ID" value="NZ_JAGUCO010000013.1"/>
</dbReference>
<evidence type="ECO:0000313" key="8">
    <source>
        <dbReference type="EMBL" id="MBS2099637.1"/>
    </source>
</evidence>
<feature type="signal peptide" evidence="6">
    <location>
        <begin position="1"/>
        <end position="20"/>
    </location>
</feature>
<dbReference type="PROSITE" id="PS51123">
    <property type="entry name" value="OMPA_2"/>
    <property type="match status" value="1"/>
</dbReference>
<accession>A0ABS5JXL5</accession>
<dbReference type="InterPro" id="IPR006664">
    <property type="entry name" value="OMP_bac"/>
</dbReference>
<dbReference type="InterPro" id="IPR011659">
    <property type="entry name" value="WD40"/>
</dbReference>
<keyword evidence="3" id="KW-0998">Cell outer membrane</keyword>
<name>A0ABS5JXL5_9BACT</name>
<evidence type="ECO:0000256" key="2">
    <source>
        <dbReference type="ARBA" id="ARBA00023136"/>
    </source>
</evidence>
<dbReference type="SUPFAM" id="SSF48452">
    <property type="entry name" value="TPR-like"/>
    <property type="match status" value="1"/>
</dbReference>